<evidence type="ECO:0000313" key="5">
    <source>
        <dbReference type="Proteomes" id="UP000515908"/>
    </source>
</evidence>
<protein>
    <recommendedName>
        <fullName evidence="3">EF-hand domain-containing protein</fullName>
    </recommendedName>
</protein>
<dbReference type="PANTHER" id="PTHR14919:SF0">
    <property type="entry name" value="SPERM FLAGELLAR PROTEIN 2"/>
    <property type="match status" value="1"/>
</dbReference>
<evidence type="ECO:0000256" key="2">
    <source>
        <dbReference type="SAM" id="MobiDB-lite"/>
    </source>
</evidence>
<dbReference type="InterPro" id="IPR052634">
    <property type="entry name" value="Sperm_flagellar-bone_growth"/>
</dbReference>
<proteinExistence type="predicted"/>
<dbReference type="PROSITE" id="PS50222">
    <property type="entry name" value="EF_HAND_2"/>
    <property type="match status" value="1"/>
</dbReference>
<dbReference type="SUPFAM" id="SSF47473">
    <property type="entry name" value="EF-hand"/>
    <property type="match status" value="1"/>
</dbReference>
<keyword evidence="1" id="KW-0175">Coiled coil</keyword>
<feature type="region of interest" description="Disordered" evidence="2">
    <location>
        <begin position="834"/>
        <end position="862"/>
    </location>
</feature>
<dbReference type="InterPro" id="IPR002048">
    <property type="entry name" value="EF_hand_dom"/>
</dbReference>
<reference evidence="4 5" key="1">
    <citation type="submission" date="2020-08" db="EMBL/GenBank/DDBJ databases">
        <authorList>
            <person name="Newling K."/>
            <person name="Davey J."/>
            <person name="Forrester S."/>
        </authorList>
    </citation>
    <scope>NUCLEOTIDE SEQUENCE [LARGE SCALE GENOMIC DNA]</scope>
    <source>
        <strain evidence="5">Crithidia deanei Carvalho (ATCC PRA-265)</strain>
    </source>
</reference>
<dbReference type="SUPFAM" id="SSF52540">
    <property type="entry name" value="P-loop containing nucleoside triphosphate hydrolases"/>
    <property type="match status" value="1"/>
</dbReference>
<dbReference type="Gene3D" id="3.40.50.300">
    <property type="entry name" value="P-loop containing nucleotide triphosphate hydrolases"/>
    <property type="match status" value="1"/>
</dbReference>
<dbReference type="Proteomes" id="UP000515908">
    <property type="component" value="Chromosome 01"/>
</dbReference>
<evidence type="ECO:0000313" key="4">
    <source>
        <dbReference type="EMBL" id="CAD2213305.1"/>
    </source>
</evidence>
<sequence>MEDTKAYVASLKEARAIREHFQSVRQKLRSEFMASIQADRQRQLSEKLQLDCREHTQMTTFAEESVFAAIRKTAKWWDVLCDHSIEQKLLFEKAQIRKVDQKKAFLESVMDREKTEERNVLESDQKRWVNASDMFTAFSRQLKEDLISSAIEEVLGATDACVTVLDDYQISLKEHNILAYFLIKGETQKQYLEKTGFSADDAFETVFSEYPFEATSAEVTSLIDKLYHMCDNRQKKPVFFEACQFPIIVVNGPKYSGKSLLTKELTERYNFRCFTDYDLVQEALAAADAAPPTRRNSPAASSPEGEAKPEEETSTWEEIGRRTKEVLYAGGSVGVDLIGEMFRLRLGDVGEDCSGILVDGVIDTPEEYKIVEQTLLPQVVHPYQAVEQAWLKGGTTLSEEEYKAVWTVEHVRFGEPAKKETKTKQPRKGVDLSQLPPPVLPDVADIDAEVAREEEFIKTSAKQLEPYGVLFSAVLHINCDPIEIFKRFAGLRVDSETGEEYHMLYAPPPEERLPFLVNLDRTKANTAQLHDVVFNQEQQWRTLHQFLRSHKEAMDVVHEIDGGRSMELIVEDVSEVVKSAISLFEVGKKLFDTVKASEARIESLKQQRKEQIEAREAERQRLVAIYTEKGVPVPAELEVNEETGDTFPVPEDMPDVILEPLQSFVEPYKEQYQWGWNRWGQLAESLLRYTTFVHGHMDSFWHQPDDKQNVLNSFVKEFNGVPSNYRSNVACKEELHYYVDVLTDALFHCNSQKKAQCNAVLGRVTRKDVFLDDWETNVCNIGISLSLAEVERFSMMVNLILIYFSSVVGEPIAVDKVDVSDISLLKLSSARTEGHIPDASSTRSKEKKSQSRKGHAKSDESPEKIVEDVFADVMTKVLSSLQSTVDRLKMTTDVNNNKAVKRGVVTPSMQRLSLIATKALKPVEEELAVTKARIEKLQGFVSKLLQQGQEYVSAVKVSCQKEIQKVFKVDAACINTAVYTIRNCIEEEQKTPGMHLGFGTFSILDNGEKDTARAPSKPRDPSFITDVPLYEDAKSLSQKVHATMDAARLKQLIQSFRNAAPDYAISLADFTLLTREDDYRAAALPGQKLLSVERVFHLFDTCGSGVVDWREYIVHLLFFCVPPPVSSAAAKESYYIPEVTVQQLIEARENLGWEDLEEVTFFDIPFFFDSGMSDERLEVYTRALWETFADPRTNTLNPSDLLWFLCADVQPIRGVQKAFYTFAAGENEGQLTADGVYTIFHTKVNAPIGSYDPFSKENIHILMGEREVITFNETCMEALGRKMLNSSVMFQRKKFVSEL</sequence>
<dbReference type="EMBL" id="LR877145">
    <property type="protein sequence ID" value="CAD2213305.1"/>
    <property type="molecule type" value="Genomic_DNA"/>
</dbReference>
<dbReference type="Gene3D" id="1.10.238.10">
    <property type="entry name" value="EF-hand"/>
    <property type="match status" value="1"/>
</dbReference>
<feature type="domain" description="EF-hand" evidence="3">
    <location>
        <begin position="1087"/>
        <end position="1122"/>
    </location>
</feature>
<organism evidence="4 5">
    <name type="scientific">Angomonas deanei</name>
    <dbReference type="NCBI Taxonomy" id="59799"/>
    <lineage>
        <taxon>Eukaryota</taxon>
        <taxon>Discoba</taxon>
        <taxon>Euglenozoa</taxon>
        <taxon>Kinetoplastea</taxon>
        <taxon>Metakinetoplastina</taxon>
        <taxon>Trypanosomatida</taxon>
        <taxon>Trypanosomatidae</taxon>
        <taxon>Strigomonadinae</taxon>
        <taxon>Angomonas</taxon>
    </lineage>
</organism>
<dbReference type="PANTHER" id="PTHR14919">
    <property type="entry name" value="KPL2-RELATED"/>
    <property type="match status" value="1"/>
</dbReference>
<dbReference type="InterPro" id="IPR027417">
    <property type="entry name" value="P-loop_NTPase"/>
</dbReference>
<evidence type="ECO:0000259" key="3">
    <source>
        <dbReference type="PROSITE" id="PS50222"/>
    </source>
</evidence>
<dbReference type="VEuPathDB" id="TriTrypDB:ADEAN_000074600"/>
<name>A0A7G2C194_9TRYP</name>
<feature type="region of interest" description="Disordered" evidence="2">
    <location>
        <begin position="288"/>
        <end position="317"/>
    </location>
</feature>
<dbReference type="GO" id="GO:0005509">
    <property type="term" value="F:calcium ion binding"/>
    <property type="evidence" value="ECO:0007669"/>
    <property type="project" value="InterPro"/>
</dbReference>
<accession>A0A7G2C194</accession>
<keyword evidence="5" id="KW-1185">Reference proteome</keyword>
<evidence type="ECO:0000256" key="1">
    <source>
        <dbReference type="SAM" id="Coils"/>
    </source>
</evidence>
<dbReference type="InterPro" id="IPR011992">
    <property type="entry name" value="EF-hand-dom_pair"/>
</dbReference>
<feature type="coiled-coil region" evidence="1">
    <location>
        <begin position="594"/>
        <end position="621"/>
    </location>
</feature>
<gene>
    <name evidence="4" type="ORF">ADEAN_000074600</name>
</gene>